<evidence type="ECO:0000313" key="1">
    <source>
        <dbReference type="EMBL" id="CBH47451.1"/>
    </source>
</evidence>
<dbReference type="EMBL" id="FN563149">
    <property type="protein sequence ID" value="CBH47451.1"/>
    <property type="molecule type" value="Genomic_DNA"/>
</dbReference>
<dbReference type="AlphaFoldDB" id="A0A3S5Y4M4"/>
<accession>A0A3S5Y4M4</accession>
<proteinExistence type="predicted"/>
<reference evidence="1" key="1">
    <citation type="journal article" date="2010" name="PLoS Genet.">
        <title>The genome of a pathogenic rhodococcus: cooptive virulence underpinned by key gene acquisitions.</title>
        <authorList>
            <person name="Letek M."/>
            <person name="Gonzalez P."/>
            <person name="Macarthur I."/>
            <person name="Rodriguez H."/>
            <person name="Freeman T.C."/>
            <person name="Valero-Rello A."/>
            <person name="Blanco M."/>
            <person name="Buckley T."/>
            <person name="Cherevach I."/>
            <person name="Fahey R."/>
            <person name="Hapeshi A."/>
            <person name="Holdstock J."/>
            <person name="Leadon D."/>
            <person name="Navas J."/>
            <person name="Ocampo A."/>
            <person name="Quail M.A."/>
            <person name="Sanders M."/>
            <person name="Scortti M.M."/>
            <person name="Prescott J.F."/>
            <person name="Fogarty U."/>
            <person name="Meijer W.G."/>
            <person name="Parkhill J."/>
            <person name="Bentley S.D."/>
            <person name="Vazquez-Boland J.A."/>
        </authorList>
    </citation>
    <scope>NUCLEOTIDE SEQUENCE [LARGE SCALE GENOMIC DNA]</scope>
    <source>
        <strain evidence="1 2">103S</strain>
    </source>
</reference>
<organism evidence="1">
    <name type="scientific">Rhodococcus hoagii (strain 103S)</name>
    <name type="common">Rhodococcus equi</name>
    <dbReference type="NCBI Taxonomy" id="685727"/>
    <lineage>
        <taxon>Bacteria</taxon>
        <taxon>Bacillati</taxon>
        <taxon>Actinomycetota</taxon>
        <taxon>Actinomycetes</taxon>
        <taxon>Mycobacteriales</taxon>
        <taxon>Nocardiaceae</taxon>
        <taxon>Prescottella</taxon>
    </lineage>
</organism>
<dbReference type="RefSeq" id="WP_013415339.1">
    <property type="nucleotide sequence ID" value="NC_014659.1"/>
</dbReference>
<name>A0A3S5Y4M4_RHOH1</name>
<evidence type="ECO:0000313" key="2">
    <source>
        <dbReference type="Proteomes" id="UP000006892"/>
    </source>
</evidence>
<gene>
    <name evidence="1" type="ordered locus">REQ_13660</name>
</gene>
<dbReference type="Proteomes" id="UP001154400">
    <property type="component" value="Chromosome"/>
</dbReference>
<protein>
    <submittedName>
        <fullName evidence="1">Uncharacterized protein</fullName>
    </submittedName>
</protein>
<dbReference type="KEGG" id="req:REQ_13660"/>
<sequence length="302" mass="33098">MGRTNTWPVLDRGTRLWWRTVGRRIDLEGEHAWLAAPVSGRGAVADRWLPAEAERIGGRIDRDPDPRSGLLPSLDALAGPGFDPAAVHSALRDFYEHTSAWRMDAWTKWSRGFAGPGAVIESLYGKRLQQLALPVDALAVAHGVDSEIVRIVGPDGTHAGSAWLRTLRKTGDYMFSGYYRVGRLPGHDQPSVHVSFPLEQGNVQVYLRPSNGPGGAMTLSSPPGPFGDDGAYVMVIDDGRTYAARVPVHEEFRLYVDDEGIARTDHVLKLWGATAVRLHYRLVPVPDAHSISATTRVVSEPE</sequence>